<accession>A0A225ANW7</accession>
<feature type="region of interest" description="Disordered" evidence="3">
    <location>
        <begin position="370"/>
        <end position="413"/>
    </location>
</feature>
<dbReference type="PANTHER" id="PTHR12149">
    <property type="entry name" value="FRUCTOSAMINE 3 KINASE-RELATED PROTEIN"/>
    <property type="match status" value="1"/>
</dbReference>
<dbReference type="Gene3D" id="1.10.472.10">
    <property type="entry name" value="Cyclin-like"/>
    <property type="match status" value="2"/>
</dbReference>
<comment type="catalytic activity">
    <reaction evidence="2">
        <text>N(6)-D-ribulosyl-L-lysyl-[protein] + ATP = N(6)-(3-O-phospho-D-ribulosyl)-L-lysyl-[protein] + ADP + H(+)</text>
        <dbReference type="Rhea" id="RHEA:48432"/>
        <dbReference type="Rhea" id="RHEA-COMP:12103"/>
        <dbReference type="Rhea" id="RHEA-COMP:12104"/>
        <dbReference type="ChEBI" id="CHEBI:15378"/>
        <dbReference type="ChEBI" id="CHEBI:30616"/>
        <dbReference type="ChEBI" id="CHEBI:90418"/>
        <dbReference type="ChEBI" id="CHEBI:90420"/>
        <dbReference type="ChEBI" id="CHEBI:456216"/>
        <dbReference type="EC" id="2.7.1.172"/>
    </reaction>
    <physiologicalReaction direction="left-to-right" evidence="2">
        <dbReference type="Rhea" id="RHEA:48433"/>
    </physiologicalReaction>
</comment>
<dbReference type="Pfam" id="PF00134">
    <property type="entry name" value="Cyclin_N"/>
    <property type="match status" value="1"/>
</dbReference>
<feature type="compositionally biased region" description="Basic and acidic residues" evidence="3">
    <location>
        <begin position="759"/>
        <end position="769"/>
    </location>
</feature>
<dbReference type="InterPro" id="IPR016477">
    <property type="entry name" value="Fructo-/Ketosamine-3-kinase"/>
</dbReference>
<dbReference type="EMBL" id="LFMY01000008">
    <property type="protein sequence ID" value="OKL58988.1"/>
    <property type="molecule type" value="Genomic_DNA"/>
</dbReference>
<dbReference type="AlphaFoldDB" id="A0A225ANW7"/>
<sequence length="799" mass="88404">MAPVPLSILRALSLPLDPSKTNLSVSGLGSGFSKTGRIRARVPGQHDASEEERQYFIKISPDGKEMFQGEFASLNAIADIVPGFCPRALAWGTLSEEEDSVDGGNQGYFLVTEFLDLTGGSSRSSRNTNKTKETSLAYRLGKLHSTPAPPPPPPPGLSENSDSKDGDGKPQFGFPVPTYCGDSRQQNRFYPSWADFYAFGRLRMILSEAEDRQGPDKHLKDLVSQTADFVVPRLLGDKHLGYNKKTGQGNGVVPVVVHGDLWSGNASRGRIVGSGNSKDEEGVVADVIYDPSACYAHSEYELGIMRMFGGFNRSFFNEYHSIVPKTEPVDEYEDRVKLYELYHHLNHYAIFGSGYKGGAVDIMVQLLKKPRKGHGNPNAARNGPHPPHPPSQPRAAEQQQQPPTGPRAMQVIPTPHPSFIQVAKPYVFEHTIQECLAATGVDPQREDNVRISGVTWIDNVRKALRLPVRTYNTACVYYHKFRLVHPDSQYNHMDAAAAALFTACKIEDTLKKSRDIVCAAYNLKLPPSEQVSPDDAIFDQHSRGVIILERLMLEASGFDFRNRHPQKLLVKLLKQFGMKKDDEVGIVAYCISLDLYRTFAPLKQTTGTMAFACLELASRLLDAGLEDVEAGRGYANWKVGRAEVMETLLDLLDLYTNHRSSTVVGPEYPLEAFLAIRIPLNKQAEDERLPRFTNWRDTKHTDVPSHDRPVNGTAGRHNKGKGKGKGREIAMEHAAAAASSNVPPPNPLTPISANGEKPGSGDRGRDGTVRFMLDIERAETEKKIVSSYFKDDIEEVVEE</sequence>
<dbReference type="Pfam" id="PF03881">
    <property type="entry name" value="Fructosamin_kin"/>
    <property type="match status" value="1"/>
</dbReference>
<dbReference type="Gene3D" id="3.90.1200.10">
    <property type="match status" value="1"/>
</dbReference>
<dbReference type="GO" id="GO:0102193">
    <property type="term" value="F:protein-ribulosamine 3-kinase activity"/>
    <property type="evidence" value="ECO:0007669"/>
    <property type="project" value="UniProtKB-EC"/>
</dbReference>
<dbReference type="SUPFAM" id="SSF56112">
    <property type="entry name" value="Protein kinase-like (PK-like)"/>
    <property type="match status" value="1"/>
</dbReference>
<gene>
    <name evidence="5" type="ORF">UA08_05909</name>
</gene>
<dbReference type="Proteomes" id="UP000214365">
    <property type="component" value="Unassembled WGS sequence"/>
</dbReference>
<dbReference type="FunFam" id="3.90.1200.10:FF:000018">
    <property type="entry name" value="Fructosamine-3-kinase, putative"/>
    <property type="match status" value="1"/>
</dbReference>
<dbReference type="OrthoDB" id="4951845at2759"/>
<evidence type="ECO:0000313" key="5">
    <source>
        <dbReference type="EMBL" id="OKL58988.1"/>
    </source>
</evidence>
<dbReference type="FunFam" id="1.10.472.10:FF:000073">
    <property type="entry name" value="C-type cyclin"/>
    <property type="match status" value="1"/>
</dbReference>
<reference evidence="5 6" key="1">
    <citation type="submission" date="2015-06" db="EMBL/GenBank/DDBJ databases">
        <title>Talaromyces atroroseus IBT 11181 draft genome.</title>
        <authorList>
            <person name="Rasmussen K.B."/>
            <person name="Rasmussen S."/>
            <person name="Petersen B."/>
            <person name="Sicheritz-Ponten T."/>
            <person name="Mortensen U.H."/>
            <person name="Thrane U."/>
        </authorList>
    </citation>
    <scope>NUCLEOTIDE SEQUENCE [LARGE SCALE GENOMIC DNA]</scope>
    <source>
        <strain evidence="5 6">IBT 11181</strain>
    </source>
</reference>
<proteinExistence type="predicted"/>
<dbReference type="InterPro" id="IPR006671">
    <property type="entry name" value="Cyclin_N"/>
</dbReference>
<comment type="caution">
    <text evidence="5">The sequence shown here is derived from an EMBL/GenBank/DDBJ whole genome shotgun (WGS) entry which is preliminary data.</text>
</comment>
<dbReference type="InterPro" id="IPR011009">
    <property type="entry name" value="Kinase-like_dom_sf"/>
</dbReference>
<organism evidence="5 6">
    <name type="scientific">Talaromyces atroroseus</name>
    <dbReference type="NCBI Taxonomy" id="1441469"/>
    <lineage>
        <taxon>Eukaryota</taxon>
        <taxon>Fungi</taxon>
        <taxon>Dikarya</taxon>
        <taxon>Ascomycota</taxon>
        <taxon>Pezizomycotina</taxon>
        <taxon>Eurotiomycetes</taxon>
        <taxon>Eurotiomycetidae</taxon>
        <taxon>Eurotiales</taxon>
        <taxon>Trichocomaceae</taxon>
        <taxon>Talaromyces</taxon>
        <taxon>Talaromyces sect. Trachyspermi</taxon>
    </lineage>
</organism>
<keyword evidence="6" id="KW-1185">Reference proteome</keyword>
<dbReference type="SUPFAM" id="SSF47954">
    <property type="entry name" value="Cyclin-like"/>
    <property type="match status" value="2"/>
</dbReference>
<evidence type="ECO:0000259" key="4">
    <source>
        <dbReference type="Pfam" id="PF00134"/>
    </source>
</evidence>
<dbReference type="InterPro" id="IPR036915">
    <property type="entry name" value="Cyclin-like_sf"/>
</dbReference>
<protein>
    <recommendedName>
        <fullName evidence="1">protein-ribulosamine 3-kinase</fullName>
        <ecNumber evidence="1">2.7.1.172</ecNumber>
    </recommendedName>
</protein>
<feature type="region of interest" description="Disordered" evidence="3">
    <location>
        <begin position="696"/>
        <end position="769"/>
    </location>
</feature>
<evidence type="ECO:0000256" key="1">
    <source>
        <dbReference type="ARBA" id="ARBA00011961"/>
    </source>
</evidence>
<feature type="domain" description="Cyclin N-terminal" evidence="4">
    <location>
        <begin position="442"/>
        <end position="555"/>
    </location>
</feature>
<feature type="compositionally biased region" description="Basic and acidic residues" evidence="3">
    <location>
        <begin position="696"/>
        <end position="709"/>
    </location>
</feature>
<evidence type="ECO:0000256" key="3">
    <source>
        <dbReference type="SAM" id="MobiDB-lite"/>
    </source>
</evidence>
<evidence type="ECO:0000256" key="2">
    <source>
        <dbReference type="ARBA" id="ARBA00048655"/>
    </source>
</evidence>
<feature type="compositionally biased region" description="Pro residues" evidence="3">
    <location>
        <begin position="147"/>
        <end position="156"/>
    </location>
</feature>
<name>A0A225ANW7_TALAT</name>
<dbReference type="EC" id="2.7.1.172" evidence="1"/>
<feature type="compositionally biased region" description="Low complexity" evidence="3">
    <location>
        <begin position="393"/>
        <end position="402"/>
    </location>
</feature>
<dbReference type="RefSeq" id="XP_020119109.1">
    <property type="nucleotide sequence ID" value="XM_020268231.1"/>
</dbReference>
<feature type="region of interest" description="Disordered" evidence="3">
    <location>
        <begin position="142"/>
        <end position="177"/>
    </location>
</feature>
<evidence type="ECO:0000313" key="6">
    <source>
        <dbReference type="Proteomes" id="UP000214365"/>
    </source>
</evidence>
<dbReference type="PANTHER" id="PTHR12149:SF8">
    <property type="entry name" value="PROTEIN-RIBULOSAMINE 3-KINASE"/>
    <property type="match status" value="1"/>
</dbReference>
<dbReference type="GeneID" id="31005665"/>